<feature type="transmembrane region" description="Helical" evidence="6">
    <location>
        <begin position="290"/>
        <end position="308"/>
    </location>
</feature>
<dbReference type="Pfam" id="PF00892">
    <property type="entry name" value="EamA"/>
    <property type="match status" value="1"/>
</dbReference>
<feature type="transmembrane region" description="Helical" evidence="6">
    <location>
        <begin position="12"/>
        <end position="34"/>
    </location>
</feature>
<dbReference type="InterPro" id="IPR030184">
    <property type="entry name" value="WAT1-related"/>
</dbReference>
<evidence type="ECO:0000256" key="6">
    <source>
        <dbReference type="RuleBase" id="RU363077"/>
    </source>
</evidence>
<gene>
    <name evidence="8" type="ORF">RJ641_006885</name>
</gene>
<protein>
    <recommendedName>
        <fullName evidence="6">WAT1-related protein</fullName>
    </recommendedName>
</protein>
<comment type="caution">
    <text evidence="8">The sequence shown here is derived from an EMBL/GenBank/DDBJ whole genome shotgun (WGS) entry which is preliminary data.</text>
</comment>
<reference evidence="8 9" key="1">
    <citation type="submission" date="2023-12" db="EMBL/GenBank/DDBJ databases">
        <title>A high-quality genome assembly for Dillenia turbinata (Dilleniales).</title>
        <authorList>
            <person name="Chanderbali A."/>
        </authorList>
    </citation>
    <scope>NUCLEOTIDE SEQUENCE [LARGE SCALE GENOMIC DNA]</scope>
    <source>
        <strain evidence="8">LSX21</strain>
        <tissue evidence="8">Leaf</tissue>
    </source>
</reference>
<evidence type="ECO:0000256" key="3">
    <source>
        <dbReference type="ARBA" id="ARBA00022692"/>
    </source>
</evidence>
<keyword evidence="3 6" id="KW-0812">Transmembrane</keyword>
<dbReference type="GO" id="GO:0022857">
    <property type="term" value="F:transmembrane transporter activity"/>
    <property type="evidence" value="ECO:0007669"/>
    <property type="project" value="InterPro"/>
</dbReference>
<evidence type="ECO:0000256" key="2">
    <source>
        <dbReference type="ARBA" id="ARBA00007635"/>
    </source>
</evidence>
<feature type="transmembrane region" description="Helical" evidence="6">
    <location>
        <begin position="168"/>
        <end position="188"/>
    </location>
</feature>
<dbReference type="EMBL" id="JBAMMX010000014">
    <property type="protein sequence ID" value="KAK6928294.1"/>
    <property type="molecule type" value="Genomic_DNA"/>
</dbReference>
<dbReference type="GO" id="GO:0016020">
    <property type="term" value="C:membrane"/>
    <property type="evidence" value="ECO:0007669"/>
    <property type="project" value="UniProtKB-SubCell"/>
</dbReference>
<feature type="transmembrane region" description="Helical" evidence="6">
    <location>
        <begin position="73"/>
        <end position="92"/>
    </location>
</feature>
<organism evidence="8 9">
    <name type="scientific">Dillenia turbinata</name>
    <dbReference type="NCBI Taxonomy" id="194707"/>
    <lineage>
        <taxon>Eukaryota</taxon>
        <taxon>Viridiplantae</taxon>
        <taxon>Streptophyta</taxon>
        <taxon>Embryophyta</taxon>
        <taxon>Tracheophyta</taxon>
        <taxon>Spermatophyta</taxon>
        <taxon>Magnoliopsida</taxon>
        <taxon>eudicotyledons</taxon>
        <taxon>Gunneridae</taxon>
        <taxon>Pentapetalae</taxon>
        <taxon>Dilleniales</taxon>
        <taxon>Dilleniaceae</taxon>
        <taxon>Dillenia</taxon>
    </lineage>
</organism>
<evidence type="ECO:0000256" key="5">
    <source>
        <dbReference type="ARBA" id="ARBA00023136"/>
    </source>
</evidence>
<name>A0AAN8VB62_9MAGN</name>
<proteinExistence type="inferred from homology"/>
<feature type="domain" description="EamA" evidence="7">
    <location>
        <begin position="27"/>
        <end position="143"/>
    </location>
</feature>
<dbReference type="InterPro" id="IPR000620">
    <property type="entry name" value="EamA_dom"/>
</dbReference>
<keyword evidence="4 6" id="KW-1133">Transmembrane helix</keyword>
<evidence type="ECO:0000313" key="9">
    <source>
        <dbReference type="Proteomes" id="UP001370490"/>
    </source>
</evidence>
<comment type="subcellular location">
    <subcellularLocation>
        <location evidence="1 6">Membrane</location>
        <topology evidence="1 6">Multi-pass membrane protein</topology>
    </subcellularLocation>
</comment>
<evidence type="ECO:0000259" key="7">
    <source>
        <dbReference type="Pfam" id="PF00892"/>
    </source>
</evidence>
<feature type="transmembrane region" description="Helical" evidence="6">
    <location>
        <begin position="40"/>
        <end position="61"/>
    </location>
</feature>
<evidence type="ECO:0000256" key="1">
    <source>
        <dbReference type="ARBA" id="ARBA00004141"/>
    </source>
</evidence>
<dbReference type="Proteomes" id="UP001370490">
    <property type="component" value="Unassembled WGS sequence"/>
</dbReference>
<sequence length="344" mass="37292">MDERIVHRDWLPFIAMVSIEFSNVIINTLFKAAALHGLNYYVFIVYTSVLSSLSLLPFSVICHRKSELPPPKLSTLCKIFLLGLIGFVSQFVGYKGIDYGSPTLASAIGNLTPAFTFILAIIFRTQVKIGGTALSIAGALVVIMYKGPPVMSLTPSVNQLLSGPQSDWVTGAIYLAAQYLLLAIWYIFQAHIMKEYPAEIIVVFMYYVCASILSLSLSLIVVQNLDAWILRTQIGLAAVLYSGLLGSALSTLGHTWGLHLKGPVYIATFRPLSIVIAAALGVFILGDALYLGSVIGSLLISIGFYAVIWGKAKEEMVGVSEINSLQASSSRKIPLLHDSGVENI</sequence>
<accession>A0AAN8VB62</accession>
<dbReference type="InterPro" id="IPR037185">
    <property type="entry name" value="EmrE-like"/>
</dbReference>
<feature type="transmembrane region" description="Helical" evidence="6">
    <location>
        <begin position="228"/>
        <end position="252"/>
    </location>
</feature>
<evidence type="ECO:0000313" key="8">
    <source>
        <dbReference type="EMBL" id="KAK6928294.1"/>
    </source>
</evidence>
<keyword evidence="5 6" id="KW-0472">Membrane</keyword>
<keyword evidence="9" id="KW-1185">Reference proteome</keyword>
<evidence type="ECO:0000256" key="4">
    <source>
        <dbReference type="ARBA" id="ARBA00022989"/>
    </source>
</evidence>
<feature type="transmembrane region" description="Helical" evidence="6">
    <location>
        <begin position="104"/>
        <end position="122"/>
    </location>
</feature>
<dbReference type="AlphaFoldDB" id="A0AAN8VB62"/>
<dbReference type="PANTHER" id="PTHR31218">
    <property type="entry name" value="WAT1-RELATED PROTEIN"/>
    <property type="match status" value="1"/>
</dbReference>
<feature type="transmembrane region" description="Helical" evidence="6">
    <location>
        <begin position="200"/>
        <end position="222"/>
    </location>
</feature>
<comment type="similarity">
    <text evidence="2 6">Belongs to the drug/metabolite transporter (DMT) superfamily. Plant drug/metabolite exporter (P-DME) (TC 2.A.7.4) family.</text>
</comment>
<dbReference type="SUPFAM" id="SSF103481">
    <property type="entry name" value="Multidrug resistance efflux transporter EmrE"/>
    <property type="match status" value="2"/>
</dbReference>
<feature type="transmembrane region" description="Helical" evidence="6">
    <location>
        <begin position="264"/>
        <end position="284"/>
    </location>
</feature>
<feature type="transmembrane region" description="Helical" evidence="6">
    <location>
        <begin position="129"/>
        <end position="148"/>
    </location>
</feature>